<keyword evidence="2" id="KW-1185">Reference proteome</keyword>
<dbReference type="InterPro" id="IPR043502">
    <property type="entry name" value="DNA/RNA_pol_sf"/>
</dbReference>
<protein>
    <submittedName>
        <fullName evidence="3">Uncharacterized protein LOC102804420</fullName>
    </submittedName>
</protein>
<dbReference type="InterPro" id="IPR043128">
    <property type="entry name" value="Rev_trsase/Diguanyl_cyclase"/>
</dbReference>
<dbReference type="Gene3D" id="3.10.10.10">
    <property type="entry name" value="HIV Type 1 Reverse Transcriptase, subunit A, domain 1"/>
    <property type="match status" value="1"/>
</dbReference>
<gene>
    <name evidence="3" type="primary">LOC102804420</name>
</gene>
<accession>A0ABM0MMR3</accession>
<dbReference type="Proteomes" id="UP000694865">
    <property type="component" value="Unplaced"/>
</dbReference>
<dbReference type="Gene3D" id="3.30.70.270">
    <property type="match status" value="1"/>
</dbReference>
<organism evidence="2 3">
    <name type="scientific">Saccoglossus kowalevskii</name>
    <name type="common">Acorn worm</name>
    <dbReference type="NCBI Taxonomy" id="10224"/>
    <lineage>
        <taxon>Eukaryota</taxon>
        <taxon>Metazoa</taxon>
        <taxon>Hemichordata</taxon>
        <taxon>Enteropneusta</taxon>
        <taxon>Harrimaniidae</taxon>
        <taxon>Saccoglossus</taxon>
    </lineage>
</organism>
<reference evidence="3" key="1">
    <citation type="submission" date="2025-08" db="UniProtKB">
        <authorList>
            <consortium name="RefSeq"/>
        </authorList>
    </citation>
    <scope>IDENTIFICATION</scope>
    <source>
        <tissue evidence="3">Testes</tissue>
    </source>
</reference>
<name>A0ABM0MMR3_SACKO</name>
<dbReference type="SUPFAM" id="SSF56672">
    <property type="entry name" value="DNA/RNA polymerases"/>
    <property type="match status" value="1"/>
</dbReference>
<dbReference type="Pfam" id="PF00078">
    <property type="entry name" value="RVT_1"/>
    <property type="match status" value="1"/>
</dbReference>
<proteinExistence type="predicted"/>
<dbReference type="GeneID" id="102804420"/>
<evidence type="ECO:0000259" key="1">
    <source>
        <dbReference type="Pfam" id="PF00078"/>
    </source>
</evidence>
<sequence>MKALWSQTAPDYTAALLREFHDNLEVSVRSLKALGKDKAGYEELLIPMLLSRLPIPFQQQLSRSNSSEDWTVALLSKHMIQEIKVLDIGQKSEIIDSNPYNASIAAFTTNSQKPQTDNVSAFNGTFRNKEYQPPVGTRNTVNKMESNFSRPQKPLQCIYYKYWEFVGDHIIQGCSPVTVSSAFGYLRLGPINTGKRRSCNIQTFHVSTLKSPDEQLDTMIASFWDLETIGVKDTLTRNDTKSMSHNEQYRNYTDHCLTEHDGRFTAKLPWKTNHATLPTNFDSAQVCTRNMVAKLPSKLVTVYDNIIREQIEKGYIEEVTQDNSEVGHYLPHRSVKKDSKTTPIRVVYDCSATPGKGQPSLNQCLDTGPPMLNSLTSILLRFRANPIALTADIEKAFLQIKLDERERKFTKFLWLSNADNINSSFKTYQFASLLFGATCSPFILNAAIRNLTDSHIHKPVARDIHVQQNIYVDDVVSGCSNTTEAINFYEQSTSIFATRKFNLHLWNTNDTFLHTVMNNNGRSNMNTNISVLGLRWNSDDDTLRVKPPKVPNFGSYTTKRDIVGYSASLYDPLGLFSSIQIRAKLLIQTLWLSNHNWDMPITKEL</sequence>
<evidence type="ECO:0000313" key="2">
    <source>
        <dbReference type="Proteomes" id="UP000694865"/>
    </source>
</evidence>
<dbReference type="Pfam" id="PF05380">
    <property type="entry name" value="Peptidase_A17"/>
    <property type="match status" value="1"/>
</dbReference>
<dbReference type="InterPro" id="IPR000477">
    <property type="entry name" value="RT_dom"/>
</dbReference>
<dbReference type="PANTHER" id="PTHR47331">
    <property type="entry name" value="PHD-TYPE DOMAIN-CONTAINING PROTEIN"/>
    <property type="match status" value="1"/>
</dbReference>
<evidence type="ECO:0000313" key="3">
    <source>
        <dbReference type="RefSeq" id="XP_006821304.1"/>
    </source>
</evidence>
<dbReference type="PANTHER" id="PTHR47331:SF5">
    <property type="entry name" value="RIBONUCLEASE H"/>
    <property type="match status" value="1"/>
</dbReference>
<feature type="domain" description="Reverse transcriptase" evidence="1">
    <location>
        <begin position="379"/>
        <end position="504"/>
    </location>
</feature>
<dbReference type="InterPro" id="IPR008042">
    <property type="entry name" value="Retrotrans_Pao"/>
</dbReference>
<dbReference type="RefSeq" id="XP_006821304.1">
    <property type="nucleotide sequence ID" value="XM_006821241.1"/>
</dbReference>